<dbReference type="AlphaFoldDB" id="A0A1M6T5F2"/>
<dbReference type="OrthoDB" id="9816071at2"/>
<dbReference type="EMBL" id="FRAT01000003">
    <property type="protein sequence ID" value="SHK52187.1"/>
    <property type="molecule type" value="Genomic_DNA"/>
</dbReference>
<comment type="caution">
    <text evidence="2">The sequence shown here is derived from an EMBL/GenBank/DDBJ whole genome shotgun (WGS) entry which is preliminary data.</text>
</comment>
<evidence type="ECO:0000313" key="2">
    <source>
        <dbReference type="EMBL" id="SHK52187.1"/>
    </source>
</evidence>
<organism evidence="2 3">
    <name type="scientific">Flagellimonas taeanensis</name>
    <dbReference type="NCBI Taxonomy" id="1005926"/>
    <lineage>
        <taxon>Bacteria</taxon>
        <taxon>Pseudomonadati</taxon>
        <taxon>Bacteroidota</taxon>
        <taxon>Flavobacteriia</taxon>
        <taxon>Flavobacteriales</taxon>
        <taxon>Flavobacteriaceae</taxon>
        <taxon>Flagellimonas</taxon>
    </lineage>
</organism>
<gene>
    <name evidence="1" type="ORF">SAMN04487891_10368</name>
    <name evidence="2" type="ORF">SAMN05216293_1229</name>
</gene>
<evidence type="ECO:0000313" key="1">
    <source>
        <dbReference type="EMBL" id="SFB85619.1"/>
    </source>
</evidence>
<evidence type="ECO:0000313" key="3">
    <source>
        <dbReference type="Proteomes" id="UP000184031"/>
    </source>
</evidence>
<dbReference type="InterPro" id="IPR027417">
    <property type="entry name" value="P-loop_NTPase"/>
</dbReference>
<accession>A0A1M6T5F2</accession>
<dbReference type="Proteomes" id="UP000184031">
    <property type="component" value="Unassembled WGS sequence"/>
</dbReference>
<protein>
    <submittedName>
        <fullName evidence="2">Uncharacterized protein</fullName>
    </submittedName>
</protein>
<sequence>MVTQIEHKLTTINGDDFAVLCRQYLNFKYSFVYPTGLVVGKDKSRKGTPDTFIPVGDYYLFVEITTKTGDILTKLKSDISHCFSQNDVPKEKIIKVVLMFNGVHDTVKHEELKTCLSAYSEDCRLEVVDIRILANEISQNYPSLARKLDIPIDTAQILEVSEFVEDYEKSKFATPLSNEFFNRETEIEEGLNNLKEKDILLISGYAGTGKTKLSIELTKLFLSENKNYDLKYIRANGNLDIWQDLQIFLLPEKDYLLVLDDANKLKDNLIQILNFQRKRVNKGRIKIILTVRNYVKGEVQKFLDDFVLIELKPFARDELGKILQSDEYNISDYYAERIFNISKGNPRLAIMAVIAGQSGELEKLNNPSQILETYFSSVKESIDSFENRSLLAVAGLLSFFKTINLENETQVGEIEKYFSVSKLTLEENLRILYNLEIADEFERIYKVADQILGEYILYLVFLKEQEISFSKLIDAYIDKHGRFSLGHILKEQINNFSLELIGELISNDIKEGWQKIKTKELAISFIDDFYYYIPHESLSYFDKKTKEIKGDNPNDYTFKIFNERHSDTIGDKTIEILIRFQYLGKEQFLLALKIITEYGLKSELRFHKLLKSFTERISMDRYSYQQGYFQQICLFDFLYERIQDDRDFYSKIILFIAPTFLRDNYQSNHSIGNQILIGNYNVVLSEEQRVFREKLWKFIFESYERAELKFHCQKCIQEYSTNLEYHNRSLPVIEFDKTLLLEFYELKLNFNDFIDNAILATYVDRLNWIQVSNERKLLKNLKNRAYKLYQKLTDTKSERKERRLGHDDYEKYKVNQIARYTKDFTRSDYMKIVNDLNVIYKNREFHNERAYMLSQSVSRLLRVVGNRNFDLFLELFKKIVRSDYASEIHMDYFTRLRLNREKIFQFRALLSKNIYIAYLPNLQASISSKYLIEEDFEFFKKYLKNKKITYFWFLEELLKRLSPFIEDTYKTYGEVLDILLFRAGQGQIFVPNTFFIYICNTQPRLFYDKLSVVKDLYLILDETERHFDYSLEVLKIILEKDPDYVISLMDLHFKDSSYLSKSSLLENDFKKLWELENYEEVFTKILNYSNPYHRISDNPDNITNIFIDKRERHINFLRGYLKKTTDKQGVYTVFNIVVSLFNEHRFEFLDLILDKGIDFNTFQKLDFVVLSSTFSGSRVPRLKYKISEYEKYKEYLQKKNNTGALDFINELERKIYLCKTYIERERKDEFLKDWGI</sequence>
<dbReference type="STRING" id="1055723.SAMN05216293_1229"/>
<name>A0A1M6T5F2_9FLAO</name>
<dbReference type="RefSeq" id="WP_036382176.1">
    <property type="nucleotide sequence ID" value="NZ_FOKU01000003.1"/>
</dbReference>
<keyword evidence="4" id="KW-1185">Reference proteome</keyword>
<dbReference type="EMBL" id="FOKU01000003">
    <property type="protein sequence ID" value="SFB85619.1"/>
    <property type="molecule type" value="Genomic_DNA"/>
</dbReference>
<reference evidence="2 3" key="1">
    <citation type="submission" date="2016-11" db="EMBL/GenBank/DDBJ databases">
        <authorList>
            <person name="Varghese N."/>
            <person name="Submissions S."/>
        </authorList>
    </citation>
    <scope>NUCLEOTIDE SEQUENCE [LARGE SCALE GENOMIC DNA]</scope>
    <source>
        <strain evidence="2 3">CGMCC 1.12174</strain>
        <strain evidence="1 4">DSM 26351</strain>
    </source>
</reference>
<proteinExistence type="predicted"/>
<dbReference type="Proteomes" id="UP000198940">
    <property type="component" value="Unassembled WGS sequence"/>
</dbReference>
<dbReference type="SUPFAM" id="SSF52540">
    <property type="entry name" value="P-loop containing nucleoside triphosphate hydrolases"/>
    <property type="match status" value="1"/>
</dbReference>
<evidence type="ECO:0000313" key="4">
    <source>
        <dbReference type="Proteomes" id="UP000198940"/>
    </source>
</evidence>